<comment type="caution">
    <text evidence="1">The sequence shown here is derived from an EMBL/GenBank/DDBJ whole genome shotgun (WGS) entry which is preliminary data.</text>
</comment>
<evidence type="ECO:0000313" key="1">
    <source>
        <dbReference type="EMBL" id="MBO0934096.1"/>
    </source>
</evidence>
<sequence>MIIYGSRATHVTSAQIPFATCPACGDNRTFLASVFARYAHVFWIPFFPIGKVTVAECEHCKKTLAKDEMPERLKTAALAIQSDSNTPKWTFAGLGLMGLIIVFSSISGSQHEKEKPALMASPMVGDKYEYKLAGGTYSILKVARVTRDSVYVFPNQYEIAKSYKLYKIDEDKNYSQEEDGYSKAELLEKFKSGDITDVKRP</sequence>
<proteinExistence type="predicted"/>
<accession>A0A939G937</accession>
<protein>
    <recommendedName>
        <fullName evidence="3">Zinc-ribbon 15 domain-containing protein</fullName>
    </recommendedName>
</protein>
<dbReference type="EMBL" id="JAFMYU010000026">
    <property type="protein sequence ID" value="MBO0934096.1"/>
    <property type="molecule type" value="Genomic_DNA"/>
</dbReference>
<organism evidence="1 2">
    <name type="scientific">Fibrella aquatilis</name>
    <dbReference type="NCBI Taxonomy" id="2817059"/>
    <lineage>
        <taxon>Bacteria</taxon>
        <taxon>Pseudomonadati</taxon>
        <taxon>Bacteroidota</taxon>
        <taxon>Cytophagia</taxon>
        <taxon>Cytophagales</taxon>
        <taxon>Spirosomataceae</taxon>
        <taxon>Fibrella</taxon>
    </lineage>
</organism>
<dbReference type="AlphaFoldDB" id="A0A939G937"/>
<gene>
    <name evidence="1" type="ORF">J2I48_24020</name>
</gene>
<evidence type="ECO:0008006" key="3">
    <source>
        <dbReference type="Google" id="ProtNLM"/>
    </source>
</evidence>
<reference evidence="1 2" key="1">
    <citation type="submission" date="2021-03" db="EMBL/GenBank/DDBJ databases">
        <title>Fibrella sp. HMF5036 genome sequencing and assembly.</title>
        <authorList>
            <person name="Kang H."/>
            <person name="Kim H."/>
            <person name="Bae S."/>
            <person name="Joh K."/>
        </authorList>
    </citation>
    <scope>NUCLEOTIDE SEQUENCE [LARGE SCALE GENOMIC DNA]</scope>
    <source>
        <strain evidence="1 2">HMF5036</strain>
    </source>
</reference>
<dbReference type="RefSeq" id="WP_207338059.1">
    <property type="nucleotide sequence ID" value="NZ_JAFMYU010000026.1"/>
</dbReference>
<evidence type="ECO:0000313" key="2">
    <source>
        <dbReference type="Proteomes" id="UP000664795"/>
    </source>
</evidence>
<keyword evidence="2" id="KW-1185">Reference proteome</keyword>
<dbReference type="Proteomes" id="UP000664795">
    <property type="component" value="Unassembled WGS sequence"/>
</dbReference>
<name>A0A939G937_9BACT</name>